<name>A0AAV5FR52_ELECO</name>
<feature type="region of interest" description="Disordered" evidence="1">
    <location>
        <begin position="156"/>
        <end position="179"/>
    </location>
</feature>
<evidence type="ECO:0000313" key="3">
    <source>
        <dbReference type="EMBL" id="GJN37236.1"/>
    </source>
</evidence>
<evidence type="ECO:0000313" key="2">
    <source>
        <dbReference type="EMBL" id="GJN37209.1"/>
    </source>
</evidence>
<comment type="caution">
    <text evidence="3">The sequence shown here is derived from an EMBL/GenBank/DDBJ whole genome shotgun (WGS) entry which is preliminary data.</text>
</comment>
<dbReference type="AlphaFoldDB" id="A0AAV5FR52"/>
<reference evidence="3" key="2">
    <citation type="submission" date="2021-12" db="EMBL/GenBank/DDBJ databases">
        <title>Resequencing data analysis of finger millet.</title>
        <authorList>
            <person name="Hatakeyama M."/>
            <person name="Aluri S."/>
            <person name="Balachadran M.T."/>
            <person name="Sivarajan S.R."/>
            <person name="Poveda L."/>
            <person name="Shimizu-Inatsugi R."/>
            <person name="Schlapbach R."/>
            <person name="Sreeman S.M."/>
            <person name="Shimizu K.K."/>
        </authorList>
    </citation>
    <scope>NUCLEOTIDE SEQUENCE</scope>
</reference>
<dbReference type="PANTHER" id="PTHR34797">
    <property type="entry name" value="ATG8-INTERACTING PROTEIN 2"/>
    <property type="match status" value="1"/>
</dbReference>
<sequence length="216" mass="23349">MSHVSEIILNVHDAMTTLLPIVSDTLLAVGCLGCKLTYMVRIAAILFFFMADENKVNETSSAIDAWDMPSLISSVYATPLFRRGLEPINLPGFGDVSNDQPGIVSEGSVFPPSEHENLPIEPDVDELISNDSGKEGSCAGSNDEWCYVTPEEVDEKLSVTDDLPSANETTDSDSKTPESMSRVIGLFSRLKDGLSGGQQIRSLLPTRLLSPQQLSA</sequence>
<organism evidence="3 4">
    <name type="scientific">Eleusine coracana subsp. coracana</name>
    <dbReference type="NCBI Taxonomy" id="191504"/>
    <lineage>
        <taxon>Eukaryota</taxon>
        <taxon>Viridiplantae</taxon>
        <taxon>Streptophyta</taxon>
        <taxon>Embryophyta</taxon>
        <taxon>Tracheophyta</taxon>
        <taxon>Spermatophyta</taxon>
        <taxon>Magnoliopsida</taxon>
        <taxon>Liliopsida</taxon>
        <taxon>Poales</taxon>
        <taxon>Poaceae</taxon>
        <taxon>PACMAD clade</taxon>
        <taxon>Chloridoideae</taxon>
        <taxon>Cynodonteae</taxon>
        <taxon>Eleusininae</taxon>
        <taxon>Eleusine</taxon>
    </lineage>
</organism>
<reference evidence="3" key="1">
    <citation type="journal article" date="2018" name="DNA Res.">
        <title>Multiple hybrid de novo genome assembly of finger millet, an orphan allotetraploid crop.</title>
        <authorList>
            <person name="Hatakeyama M."/>
            <person name="Aluri S."/>
            <person name="Balachadran M.T."/>
            <person name="Sivarajan S.R."/>
            <person name="Patrignani A."/>
            <person name="Gruter S."/>
            <person name="Poveda L."/>
            <person name="Shimizu-Inatsugi R."/>
            <person name="Baeten J."/>
            <person name="Francoijs K.J."/>
            <person name="Nataraja K.N."/>
            <person name="Reddy Y.A.N."/>
            <person name="Phadnis S."/>
            <person name="Ravikumar R.L."/>
            <person name="Schlapbach R."/>
            <person name="Sreeman S.M."/>
            <person name="Shimizu K.K."/>
        </authorList>
    </citation>
    <scope>NUCLEOTIDE SEQUENCE</scope>
</reference>
<dbReference type="EMBL" id="BQKI01000094">
    <property type="protein sequence ID" value="GJN37209.1"/>
    <property type="molecule type" value="Genomic_DNA"/>
</dbReference>
<keyword evidence="4" id="KW-1185">Reference proteome</keyword>
<protein>
    <submittedName>
        <fullName evidence="3">Uncharacterized protein</fullName>
    </submittedName>
</protein>
<gene>
    <name evidence="3" type="primary">gb26167</name>
    <name evidence="2" type="synonym">gb26139</name>
    <name evidence="2" type="ORF">PR202_gb26139</name>
    <name evidence="3" type="ORF">PR202_gb26167</name>
</gene>
<evidence type="ECO:0000313" key="4">
    <source>
        <dbReference type="Proteomes" id="UP001054889"/>
    </source>
</evidence>
<dbReference type="EMBL" id="BQKI01000094">
    <property type="protein sequence ID" value="GJN37236.1"/>
    <property type="molecule type" value="Genomic_DNA"/>
</dbReference>
<dbReference type="InterPro" id="IPR040304">
    <property type="entry name" value="ATG8-IP-1/2"/>
</dbReference>
<accession>A0AAV5FR52</accession>
<evidence type="ECO:0000256" key="1">
    <source>
        <dbReference type="SAM" id="MobiDB-lite"/>
    </source>
</evidence>
<proteinExistence type="predicted"/>
<dbReference type="Proteomes" id="UP001054889">
    <property type="component" value="Unassembled WGS sequence"/>
</dbReference>
<dbReference type="PANTHER" id="PTHR34797:SF3">
    <property type="entry name" value="OS07G0418200 PROTEIN"/>
    <property type="match status" value="1"/>
</dbReference>